<keyword evidence="1" id="KW-0808">Transferase</keyword>
<evidence type="ECO:0000313" key="1">
    <source>
        <dbReference type="EMBL" id="ACY49931.1"/>
    </source>
</evidence>
<reference evidence="1" key="1">
    <citation type="submission" date="2009-10" db="EMBL/GenBank/DDBJ databases">
        <authorList>
            <consortium name="Los Alamos National Laboratory (LANL)"/>
            <consortium name="National Microbial Pathogen Data Resource (NMPDR)"/>
            <person name="Munk A.C."/>
            <person name="Tapia R."/>
            <person name="Green L."/>
            <person name="Rogers Y."/>
            <person name="Detter J.C."/>
            <person name="Bruce D."/>
            <person name="Brettin T.S."/>
            <person name="Colwell R."/>
            <person name="Huq A."/>
            <person name="Grim C.J."/>
            <person name="Hasan N.A."/>
            <person name="Vonstein V."/>
            <person name="Bartels D."/>
        </authorList>
    </citation>
    <scope>NUCLEOTIDE SEQUENCE</scope>
    <source>
        <strain evidence="1">EX25</strain>
    </source>
</reference>
<sequence length="383" mass="43048">MRVLVLGAKPASLYNFRGCFIKKLSSYGYRVCSIASGASEQEIKKINELGSEYKDVHIGRSGINPFVDFKTYYCLRKRLKKDSYNIILSYTIKPVIWGGLAARSVPDCKFYALITGLGFAFQKGSWKKRLLNKLVVFLYKTALKNSEKVIFQNPDNKKVFIEQGIIPEDKACIVNGSGVDLSHYTLSPLAVEKTRFLLIARLLGDKGIREYIRAANIVKKQYPTAQFQLVGPEDPSPDGISIAELNDLNIDNAVEYKGATADVRPFIEECTVFVLPSYHEGLPRTVLEAMAIGRPILTTDVPGCRETVVDGLNGFLVERGNVEQLASRMIWFVENSEKLSGMAQVSRAMVEEKFDVNKVNEDLSRIMNLDNINNCQRSNERYK</sequence>
<gene>
    <name evidence="1" type="ordered locus">VEA_001768</name>
</gene>
<protein>
    <submittedName>
        <fullName evidence="1">Glycosyl transferase group 1</fullName>
    </submittedName>
</protein>
<dbReference type="EMBL" id="CP001805">
    <property type="protein sequence ID" value="ACY49931.1"/>
    <property type="molecule type" value="Genomic_DNA"/>
</dbReference>
<dbReference type="Proteomes" id="UP000002571">
    <property type="component" value="Chromosome 1"/>
</dbReference>
<name>A0ACA6QHW5_VIBAE</name>
<proteinExistence type="predicted"/>
<accession>A0ACA6QHW5</accession>
<organism evidence="1 2">
    <name type="scientific">Vibrio antiquarius (strain Ex25)</name>
    <dbReference type="NCBI Taxonomy" id="150340"/>
    <lineage>
        <taxon>Bacteria</taxon>
        <taxon>Pseudomonadati</taxon>
        <taxon>Pseudomonadota</taxon>
        <taxon>Gammaproteobacteria</taxon>
        <taxon>Vibrionales</taxon>
        <taxon>Vibrionaceae</taxon>
        <taxon>Vibrio</taxon>
        <taxon>Vibrio diabolicus subgroup</taxon>
    </lineage>
</organism>
<keyword evidence="2" id="KW-1185">Reference proteome</keyword>
<evidence type="ECO:0000313" key="2">
    <source>
        <dbReference type="Proteomes" id="UP000002571"/>
    </source>
</evidence>